<dbReference type="Gramene" id="AUR62043396-RA">
    <property type="protein sequence ID" value="AUR62043396-RA:cds"/>
    <property type="gene ID" value="AUR62043396"/>
</dbReference>
<dbReference type="InterPro" id="IPR051091">
    <property type="entry name" value="O-Glucosyltr/Glycosyltrsf_90"/>
</dbReference>
<accession>A0A803NBG2</accession>
<dbReference type="EnsemblPlants" id="AUR62043396-RA">
    <property type="protein sequence ID" value="AUR62043396-RA:cds"/>
    <property type="gene ID" value="AUR62043396"/>
</dbReference>
<reference evidence="2" key="1">
    <citation type="journal article" date="2017" name="Nature">
        <title>The genome of Chenopodium quinoa.</title>
        <authorList>
            <person name="Jarvis D.E."/>
            <person name="Ho Y.S."/>
            <person name="Lightfoot D.J."/>
            <person name="Schmoeckel S.M."/>
            <person name="Li B."/>
            <person name="Borm T.J.A."/>
            <person name="Ohyanagi H."/>
            <person name="Mineta K."/>
            <person name="Michell C.T."/>
            <person name="Saber N."/>
            <person name="Kharbatia N.M."/>
            <person name="Rupper R.R."/>
            <person name="Sharp A.R."/>
            <person name="Dally N."/>
            <person name="Boughton B.A."/>
            <person name="Woo Y.H."/>
            <person name="Gao G."/>
            <person name="Schijlen E.G.W.M."/>
            <person name="Guo X."/>
            <person name="Momin A.A."/>
            <person name="Negrao S."/>
            <person name="Al-Babili S."/>
            <person name="Gehring C."/>
            <person name="Roessner U."/>
            <person name="Jung C."/>
            <person name="Murphy K."/>
            <person name="Arold S.T."/>
            <person name="Gojobori T."/>
            <person name="van der Linden C.G."/>
            <person name="van Loo E.N."/>
            <person name="Jellen E.N."/>
            <person name="Maughan P.J."/>
            <person name="Tester M."/>
        </authorList>
    </citation>
    <scope>NUCLEOTIDE SEQUENCE [LARGE SCALE GENOMIC DNA]</scope>
    <source>
        <strain evidence="2">cv. PI 614886</strain>
    </source>
</reference>
<dbReference type="PANTHER" id="PTHR12203">
    <property type="entry name" value="KDEL LYS-ASP-GLU-LEU CONTAINING - RELATED"/>
    <property type="match status" value="1"/>
</dbReference>
<dbReference type="AlphaFoldDB" id="A0A803NBG2"/>
<sequence>MNITCPANYPSTTYNLNFQLNETCPKYFRWIHEDLKIWKEKGITREMVESLQDKGTHFRLVIVNGIAYVKQYDYLISIWCSNAKIYQPLKKDDYKGAKAAFAPPQFHFCGDDSTYDIVFPDWSFWGWPEINIKPWAPLLKDIKEGNPVKNWTSRKPYAFWKGNLYNGPRRELKKCNSTNDWNTVIIKQDWREKEAFSNSDLSKQCIHRYKLYMEEFHGQSLIPMVHYWPANPDNLCHSIKFAVDWGNKNTHKAQEIGKAGSKFMSDQIKMENVYDYMFHLLNENAKLLKYRPTIPEGAIELCSEKFACGPMGLEATFKKETMVNGPSEHGPCKLPPPYDPNTLEAILDRNVKIKQVVEMWEKGSA</sequence>
<dbReference type="SMART" id="SM00672">
    <property type="entry name" value="CAP10"/>
    <property type="match status" value="1"/>
</dbReference>
<dbReference type="InterPro" id="IPR006598">
    <property type="entry name" value="CAP10"/>
</dbReference>
<evidence type="ECO:0000313" key="2">
    <source>
        <dbReference type="EnsemblPlants" id="AUR62043396-RA:cds"/>
    </source>
</evidence>
<reference evidence="2" key="2">
    <citation type="submission" date="2021-03" db="UniProtKB">
        <authorList>
            <consortium name="EnsemblPlants"/>
        </authorList>
    </citation>
    <scope>IDENTIFICATION</scope>
</reference>
<organism evidence="2 3">
    <name type="scientific">Chenopodium quinoa</name>
    <name type="common">Quinoa</name>
    <dbReference type="NCBI Taxonomy" id="63459"/>
    <lineage>
        <taxon>Eukaryota</taxon>
        <taxon>Viridiplantae</taxon>
        <taxon>Streptophyta</taxon>
        <taxon>Embryophyta</taxon>
        <taxon>Tracheophyta</taxon>
        <taxon>Spermatophyta</taxon>
        <taxon>Magnoliopsida</taxon>
        <taxon>eudicotyledons</taxon>
        <taxon>Gunneridae</taxon>
        <taxon>Pentapetalae</taxon>
        <taxon>Caryophyllales</taxon>
        <taxon>Chenopodiaceae</taxon>
        <taxon>Chenopodioideae</taxon>
        <taxon>Atripliceae</taxon>
        <taxon>Chenopodium</taxon>
    </lineage>
</organism>
<name>A0A803NBG2_CHEQI</name>
<evidence type="ECO:0000259" key="1">
    <source>
        <dbReference type="SMART" id="SM00672"/>
    </source>
</evidence>
<dbReference type="Proteomes" id="UP000596660">
    <property type="component" value="Unplaced"/>
</dbReference>
<feature type="domain" description="Glycosyl transferase CAP10" evidence="1">
    <location>
        <begin position="89"/>
        <end position="291"/>
    </location>
</feature>
<proteinExistence type="predicted"/>
<keyword evidence="3" id="KW-1185">Reference proteome</keyword>
<protein>
    <recommendedName>
        <fullName evidence="1">Glycosyl transferase CAP10 domain-containing protein</fullName>
    </recommendedName>
</protein>
<evidence type="ECO:0000313" key="3">
    <source>
        <dbReference type="Proteomes" id="UP000596660"/>
    </source>
</evidence>
<dbReference type="Pfam" id="PF05686">
    <property type="entry name" value="Glyco_transf_90"/>
    <property type="match status" value="2"/>
</dbReference>
<dbReference type="PANTHER" id="PTHR12203:SF99">
    <property type="entry name" value="OS04G0534100 PROTEIN"/>
    <property type="match status" value="1"/>
</dbReference>